<dbReference type="SUPFAM" id="SSF88659">
    <property type="entry name" value="Sigma3 and sigma4 domains of RNA polymerase sigma factors"/>
    <property type="match status" value="1"/>
</dbReference>
<evidence type="ECO:0000259" key="5">
    <source>
        <dbReference type="Pfam" id="PF04542"/>
    </source>
</evidence>
<reference evidence="7" key="1">
    <citation type="journal article" date="2014" name="Int. J. Syst. Evol. Microbiol.">
        <title>Complete genome sequence of Corynebacterium casei LMG S-19264T (=DSM 44701T), isolated from a smear-ripened cheese.</title>
        <authorList>
            <consortium name="US DOE Joint Genome Institute (JGI-PGF)"/>
            <person name="Walter F."/>
            <person name="Albersmeier A."/>
            <person name="Kalinowski J."/>
            <person name="Ruckert C."/>
        </authorList>
    </citation>
    <scope>NUCLEOTIDE SEQUENCE</scope>
    <source>
        <strain evidence="7">CGMCC 1.12408</strain>
    </source>
</reference>
<sequence>MNVQTEAQIQQLYEDYHQEIFRYIFMMIGERQQARDLMQETFIKAFLNIESFRGDASYKTWLYRIARNVTIDYQRRKKPGTYILDHLAPMKSDQATPEEIALLGDDVEQLYIALSRLKKGYRDVIMLRKIREFSVKETATIMGWKESRVKTALHRGLNALRDEMKKEGYRSETIRF</sequence>
<evidence type="ECO:0000256" key="2">
    <source>
        <dbReference type="ARBA" id="ARBA00023015"/>
    </source>
</evidence>
<evidence type="ECO:0000259" key="6">
    <source>
        <dbReference type="Pfam" id="PF08281"/>
    </source>
</evidence>
<comment type="caution">
    <text evidence="7">The sequence shown here is derived from an EMBL/GenBank/DDBJ whole genome shotgun (WGS) entry which is preliminary data.</text>
</comment>
<organism evidence="7 8">
    <name type="scientific">Ornithinibacillus halotolerans</name>
    <dbReference type="NCBI Taxonomy" id="1274357"/>
    <lineage>
        <taxon>Bacteria</taxon>
        <taxon>Bacillati</taxon>
        <taxon>Bacillota</taxon>
        <taxon>Bacilli</taxon>
        <taxon>Bacillales</taxon>
        <taxon>Bacillaceae</taxon>
        <taxon>Ornithinibacillus</taxon>
    </lineage>
</organism>
<dbReference type="InterPro" id="IPR014284">
    <property type="entry name" value="RNA_pol_sigma-70_dom"/>
</dbReference>
<dbReference type="Gene3D" id="1.10.10.10">
    <property type="entry name" value="Winged helix-like DNA-binding domain superfamily/Winged helix DNA-binding domain"/>
    <property type="match status" value="1"/>
</dbReference>
<keyword evidence="2" id="KW-0805">Transcription regulation</keyword>
<dbReference type="GO" id="GO:0006352">
    <property type="term" value="P:DNA-templated transcription initiation"/>
    <property type="evidence" value="ECO:0007669"/>
    <property type="project" value="InterPro"/>
</dbReference>
<proteinExistence type="inferred from homology"/>
<dbReference type="Proteomes" id="UP000613512">
    <property type="component" value="Unassembled WGS sequence"/>
</dbReference>
<dbReference type="GO" id="GO:0003677">
    <property type="term" value="F:DNA binding"/>
    <property type="evidence" value="ECO:0007669"/>
    <property type="project" value="InterPro"/>
</dbReference>
<feature type="domain" description="RNA polymerase sigma-70 region 2" evidence="5">
    <location>
        <begin position="12"/>
        <end position="78"/>
    </location>
</feature>
<keyword evidence="3" id="KW-0731">Sigma factor</keyword>
<dbReference type="InterPro" id="IPR013324">
    <property type="entry name" value="RNA_pol_sigma_r3/r4-like"/>
</dbReference>
<evidence type="ECO:0000256" key="3">
    <source>
        <dbReference type="ARBA" id="ARBA00023082"/>
    </source>
</evidence>
<dbReference type="SUPFAM" id="SSF88946">
    <property type="entry name" value="Sigma2 domain of RNA polymerase sigma factors"/>
    <property type="match status" value="1"/>
</dbReference>
<dbReference type="NCBIfam" id="TIGR02937">
    <property type="entry name" value="sigma70-ECF"/>
    <property type="match status" value="1"/>
</dbReference>
<dbReference type="PANTHER" id="PTHR43133">
    <property type="entry name" value="RNA POLYMERASE ECF-TYPE SIGMA FACTO"/>
    <property type="match status" value="1"/>
</dbReference>
<evidence type="ECO:0000256" key="1">
    <source>
        <dbReference type="ARBA" id="ARBA00010641"/>
    </source>
</evidence>
<dbReference type="InterPro" id="IPR013325">
    <property type="entry name" value="RNA_pol_sigma_r2"/>
</dbReference>
<gene>
    <name evidence="7" type="primary">sigW</name>
    <name evidence="7" type="ORF">GCM10008025_00190</name>
</gene>
<dbReference type="Pfam" id="PF08281">
    <property type="entry name" value="Sigma70_r4_2"/>
    <property type="match status" value="1"/>
</dbReference>
<accession>A0A916W232</accession>
<feature type="domain" description="RNA polymerase sigma factor 70 region 4 type 2" evidence="6">
    <location>
        <begin position="110"/>
        <end position="160"/>
    </location>
</feature>
<keyword evidence="8" id="KW-1185">Reference proteome</keyword>
<comment type="similarity">
    <text evidence="1">Belongs to the sigma-70 factor family. ECF subfamily.</text>
</comment>
<dbReference type="InterPro" id="IPR036388">
    <property type="entry name" value="WH-like_DNA-bd_sf"/>
</dbReference>
<dbReference type="PANTHER" id="PTHR43133:SF60">
    <property type="entry name" value="RNA POLYMERASE SIGMA FACTOR SIGV"/>
    <property type="match status" value="1"/>
</dbReference>
<dbReference type="InterPro" id="IPR013249">
    <property type="entry name" value="RNA_pol_sigma70_r4_t2"/>
</dbReference>
<dbReference type="GO" id="GO:0016987">
    <property type="term" value="F:sigma factor activity"/>
    <property type="evidence" value="ECO:0007669"/>
    <property type="project" value="UniProtKB-KW"/>
</dbReference>
<evidence type="ECO:0000313" key="7">
    <source>
        <dbReference type="EMBL" id="GGA60128.1"/>
    </source>
</evidence>
<keyword evidence="4" id="KW-0804">Transcription</keyword>
<dbReference type="EMBL" id="BMEY01000001">
    <property type="protein sequence ID" value="GGA60128.1"/>
    <property type="molecule type" value="Genomic_DNA"/>
</dbReference>
<dbReference type="CDD" id="cd06171">
    <property type="entry name" value="Sigma70_r4"/>
    <property type="match status" value="1"/>
</dbReference>
<evidence type="ECO:0000313" key="8">
    <source>
        <dbReference type="Proteomes" id="UP000613512"/>
    </source>
</evidence>
<dbReference type="RefSeq" id="WP_188382647.1">
    <property type="nucleotide sequence ID" value="NZ_BMEY01000001.1"/>
</dbReference>
<evidence type="ECO:0000256" key="4">
    <source>
        <dbReference type="ARBA" id="ARBA00023163"/>
    </source>
</evidence>
<dbReference type="AlphaFoldDB" id="A0A916W232"/>
<dbReference type="InterPro" id="IPR007627">
    <property type="entry name" value="RNA_pol_sigma70_r2"/>
</dbReference>
<dbReference type="InterPro" id="IPR039425">
    <property type="entry name" value="RNA_pol_sigma-70-like"/>
</dbReference>
<dbReference type="Pfam" id="PF04542">
    <property type="entry name" value="Sigma70_r2"/>
    <property type="match status" value="1"/>
</dbReference>
<protein>
    <submittedName>
        <fullName evidence="7">ECF RNA polymerase sigma factor SigW</fullName>
    </submittedName>
</protein>
<name>A0A916W232_9BACI</name>
<dbReference type="Gene3D" id="1.10.1740.10">
    <property type="match status" value="1"/>
</dbReference>
<reference evidence="7" key="2">
    <citation type="submission" date="2020-09" db="EMBL/GenBank/DDBJ databases">
        <authorList>
            <person name="Sun Q."/>
            <person name="Zhou Y."/>
        </authorList>
    </citation>
    <scope>NUCLEOTIDE SEQUENCE</scope>
    <source>
        <strain evidence="7">CGMCC 1.12408</strain>
    </source>
</reference>